<feature type="compositionally biased region" description="Polar residues" evidence="1">
    <location>
        <begin position="249"/>
        <end position="260"/>
    </location>
</feature>
<feature type="region of interest" description="Disordered" evidence="1">
    <location>
        <begin position="660"/>
        <end position="689"/>
    </location>
</feature>
<dbReference type="Gene3D" id="3.40.50.1820">
    <property type="entry name" value="alpha/beta hydrolase"/>
    <property type="match status" value="1"/>
</dbReference>
<comment type="caution">
    <text evidence="2">The sequence shown here is derived from an EMBL/GenBank/DDBJ whole genome shotgun (WGS) entry which is preliminary data.</text>
</comment>
<reference evidence="2 3" key="1">
    <citation type="submission" date="2023-08" db="EMBL/GenBank/DDBJ databases">
        <title>Black Yeasts Isolated from many extreme environments.</title>
        <authorList>
            <person name="Coleine C."/>
            <person name="Stajich J.E."/>
            <person name="Selbmann L."/>
        </authorList>
    </citation>
    <scope>NUCLEOTIDE SEQUENCE [LARGE SCALE GENOMIC DNA]</scope>
    <source>
        <strain evidence="2 3">CCFEE 5885</strain>
    </source>
</reference>
<feature type="region of interest" description="Disordered" evidence="1">
    <location>
        <begin position="170"/>
        <end position="299"/>
    </location>
</feature>
<dbReference type="Proteomes" id="UP001345013">
    <property type="component" value="Unassembled WGS sequence"/>
</dbReference>
<dbReference type="SUPFAM" id="SSF53474">
    <property type="entry name" value="alpha/beta-Hydrolases"/>
    <property type="match status" value="1"/>
</dbReference>
<feature type="region of interest" description="Disordered" evidence="1">
    <location>
        <begin position="115"/>
        <end position="135"/>
    </location>
</feature>
<evidence type="ECO:0000256" key="1">
    <source>
        <dbReference type="SAM" id="MobiDB-lite"/>
    </source>
</evidence>
<evidence type="ECO:0000313" key="3">
    <source>
        <dbReference type="Proteomes" id="UP001345013"/>
    </source>
</evidence>
<feature type="compositionally biased region" description="Polar residues" evidence="1">
    <location>
        <begin position="676"/>
        <end position="685"/>
    </location>
</feature>
<dbReference type="PANTHER" id="PTHR11440">
    <property type="entry name" value="LECITHIN-CHOLESTEROL ACYLTRANSFERASE-RELATED"/>
    <property type="match status" value="1"/>
</dbReference>
<feature type="compositionally biased region" description="Polar residues" evidence="1">
    <location>
        <begin position="347"/>
        <end position="362"/>
    </location>
</feature>
<feature type="compositionally biased region" description="Polar residues" evidence="1">
    <location>
        <begin position="706"/>
        <end position="724"/>
    </location>
</feature>
<sequence>MVSSPLISQSPETVTSSHHKALTLQTSEQLDDDRWKAHTSDDDPDTDDEARIGGVSKDDGDANNLLGVSISRAQTDMKSPATPAATKAQVLDASKSYFGADPDDEAQMLEEPREQDIVPEQCGPGPQWSPRRPVEHEQQLKAMPLPYWAPSPKEKTEKRSSLFSSILGAAGSYTRPRASSGPGMIGGIKKRLPGMPSINLPKQTRPSESGKTMLGSVDPDSVRPGDRGQATREDATWQSEGPDDEVPSSKPTRSRSQLDSQYEAGEAPSTRSPTSLRRATSDQSLYLRRAPTGASDFDDWNQFSDVSEMVNSRKQAITDTWQDSSFRMPKLSLLSYRQGLKPSQRANIGETMSNTKVNTDSLHPSETEQKRRNLSPAVAGEVSKHPNLKNAFLRTKGDLVIMGGYRGSILREAQPPYRQLWIPIKAGINLRKPDLEVGLTRVDELKMEERIIADGALSHVGPIDICRRLIRKCRKCPNVQEGKLRMHDYGYDWRLSPDLLAERLIRFLEGLPCNRTNLPVEERGAWIVAHSLGGVLTRYTINKRPELFAGVVYAGTPQNCVNILGPLRNGDDVMFSSRILTAQVNFSIRTSFALLPHNGRCFINKQTGERYDVNFFDAETWSEHRLSPCIKPALSRNKPEKKTGIISCVSEVLSQQTKRGSWYPPWKNQRNDSQQKGHSSPVSNQVEDAKEDVADAAEAAMPDGPLSSTLAEGSSQSAKNRPAVATQSTIPVPIAKAYLADTLNSILDFKQNLSHIPELQTRNAYPPAGIIYAKNTPTVYGAFVASREEIKYDDAFDDLAFAAGDGVVLASAAQLPVGYLCVRGGRIETERGHVGLLGDLEGVGRCLNAVIDARIRGVGLGAYDR</sequence>
<feature type="compositionally biased region" description="Basic and acidic residues" evidence="1">
    <location>
        <begin position="32"/>
        <end position="41"/>
    </location>
</feature>
<feature type="compositionally biased region" description="Polar residues" evidence="1">
    <location>
        <begin position="200"/>
        <end position="210"/>
    </location>
</feature>
<accession>A0ABR0KII5</accession>
<proteinExistence type="predicted"/>
<dbReference type="EMBL" id="JAVRRG010000018">
    <property type="protein sequence ID" value="KAK5097335.1"/>
    <property type="molecule type" value="Genomic_DNA"/>
</dbReference>
<evidence type="ECO:0000313" key="2">
    <source>
        <dbReference type="EMBL" id="KAK5097335.1"/>
    </source>
</evidence>
<organism evidence="2 3">
    <name type="scientific">Lithohypha guttulata</name>
    <dbReference type="NCBI Taxonomy" id="1690604"/>
    <lineage>
        <taxon>Eukaryota</taxon>
        <taxon>Fungi</taxon>
        <taxon>Dikarya</taxon>
        <taxon>Ascomycota</taxon>
        <taxon>Pezizomycotina</taxon>
        <taxon>Eurotiomycetes</taxon>
        <taxon>Chaetothyriomycetidae</taxon>
        <taxon>Chaetothyriales</taxon>
        <taxon>Trichomeriaceae</taxon>
        <taxon>Lithohypha</taxon>
    </lineage>
</organism>
<dbReference type="InterPro" id="IPR029058">
    <property type="entry name" value="AB_hydrolase_fold"/>
</dbReference>
<feature type="region of interest" description="Disordered" evidence="1">
    <location>
        <begin position="1"/>
        <end position="86"/>
    </location>
</feature>
<keyword evidence="3" id="KW-1185">Reference proteome</keyword>
<protein>
    <submittedName>
        <fullName evidence="2">Uncharacterized protein</fullName>
    </submittedName>
</protein>
<feature type="region of interest" description="Disordered" evidence="1">
    <location>
        <begin position="347"/>
        <end position="380"/>
    </location>
</feature>
<feature type="compositionally biased region" description="Basic and acidic residues" evidence="1">
    <location>
        <begin position="220"/>
        <end position="235"/>
    </location>
</feature>
<feature type="region of interest" description="Disordered" evidence="1">
    <location>
        <begin position="701"/>
        <end position="724"/>
    </location>
</feature>
<name>A0ABR0KII5_9EURO</name>
<gene>
    <name evidence="2" type="ORF">LTR24_002204</name>
</gene>
<feature type="compositionally biased region" description="Polar residues" evidence="1">
    <location>
        <begin position="1"/>
        <end position="16"/>
    </location>
</feature>
<feature type="compositionally biased region" description="Polar residues" evidence="1">
    <location>
        <begin position="269"/>
        <end position="284"/>
    </location>
</feature>